<dbReference type="SUPFAM" id="SSF52540">
    <property type="entry name" value="P-loop containing nucleoside triphosphate hydrolases"/>
    <property type="match status" value="1"/>
</dbReference>
<dbReference type="GO" id="GO:0005737">
    <property type="term" value="C:cytoplasm"/>
    <property type="evidence" value="ECO:0007669"/>
    <property type="project" value="TreeGrafter"/>
</dbReference>
<reference evidence="5" key="1">
    <citation type="submission" date="2016-11" db="EMBL/GenBank/DDBJ databases">
        <authorList>
            <person name="Varghese N."/>
            <person name="Submissions S."/>
        </authorList>
    </citation>
    <scope>NUCLEOTIDE SEQUENCE [LARGE SCALE GENOMIC DNA]</scope>
    <source>
        <strain evidence="5">DSM 22623</strain>
    </source>
</reference>
<dbReference type="AlphaFoldDB" id="A0A1M6I750"/>
<dbReference type="PANTHER" id="PTHR16305">
    <property type="entry name" value="TESTICULAR SOLUBLE ADENYLYL CYCLASE"/>
    <property type="match status" value="1"/>
</dbReference>
<dbReference type="NCBIfam" id="TIGR03903">
    <property type="entry name" value="TOMM_kin_cyc"/>
    <property type="match status" value="1"/>
</dbReference>
<dbReference type="Proteomes" id="UP000184432">
    <property type="component" value="Unassembled WGS sequence"/>
</dbReference>
<dbReference type="InterPro" id="IPR029787">
    <property type="entry name" value="Nucleotide_cyclase"/>
</dbReference>
<gene>
    <name evidence="4" type="ORF">SAMN04488508_107158</name>
</gene>
<dbReference type="Gene3D" id="3.40.50.300">
    <property type="entry name" value="P-loop containing nucleotide triphosphate hydrolases"/>
    <property type="match status" value="1"/>
</dbReference>
<keyword evidence="4" id="KW-0418">Kinase</keyword>
<sequence length="1114" mass="126283">MECLTGQPAIQGSNVAEVFQKQLNPADVPLPPSIFGHSLGKVLNRVLEKNHTRRIASAALAYEEFSKINFNTLVGQVQPQKETALQSDDATEVNQLVWRSAHSEKRQITVLCAKLILSVSDHAVMDMETLETIQKDQLHLCKDVGVRFGAHISGVMADTIVMCFGYPQGSDNDARRAGRTALELIGQLQKRSTLLFANHGVALEIRIAMNSGTVLIKHNTAPEGLVTNTAFNLLYTTPPGQILATATTRKLLDAHLEFEEFTTKEFSGIVNATDVYLLTGERQTEALSNLSPRSADQKMIGREKEQKQIFTTWESIQSNNGKAIVIKGQAGIGKSKLIYETKKQLINNEFIVRECRCLPEHQNNALHPVFEMLKRDIGIHDPELVIPHLEEALKEANCDTEKAIPIICSWFSIPLGDSYQVSEASPTEQKEILYDALEKLVFHIDTHKKFTVIIEDLHWIDPTSLDFLSTIISKLDQKNFFLLGTARPEFKYDWNSENISEISLQTLDQIATESLIKDILSQQPIASAALDYIVEKADGIPLFIEDLTRMLLEEKYLVQEEGTYTLAQSFDATSVPVTLKGLLNARLDHIGFAKETAQLAAAIGREFTYDLLVKSSLHDEGMVQTNLNALMDANLIYHHRKVQNEKYVFRHALIRDAAYDSMVSLLKQEVHGRIAETIESDFDDMVRDNPFELAEHYANAKSYEKAIHHGLNKTKFSIRRSLNQEAYNESLKCLEWIEQCDEGITSWKNELETNRIIIPALMVLEGYGSEQIEVFSKRAMQLEELLKDDVDFMETFQSSGADHTSNWGLAQYHHMRSNRKEAMYLCKAMIRKARKTETRQNLLDSLPLMGMFVTTDGFLPEASAHFEEALSLYNKDLDVEIAFRNGIDPKVHAHVNYAFSLALQGDIEAAKRHVKEGRDWAIQIEHVPSIAITNVYFIQIAWLTRDEKWIEELNGISTTFFEEYPEMGFLAEYSNVYNYWRIGKTENQEGFSEMRIVSKQTYLHSYLEGVLIDTLSNLKLYDQAIERAKNAIKWCENSDEKAFLSSLYHMLANAQCAKQGKISDTEVELFETAIEIAKKQGAGILELHACNAYKSWVKDQQKEEIISKRIESLN</sequence>
<protein>
    <submittedName>
        <fullName evidence="4">TOMM system kinase/cyclase fusion protein</fullName>
    </submittedName>
</protein>
<evidence type="ECO:0000313" key="5">
    <source>
        <dbReference type="Proteomes" id="UP000184432"/>
    </source>
</evidence>
<dbReference type="Pfam" id="PF13191">
    <property type="entry name" value="AAA_16"/>
    <property type="match status" value="1"/>
</dbReference>
<dbReference type="GO" id="GO:0005524">
    <property type="term" value="F:ATP binding"/>
    <property type="evidence" value="ECO:0007669"/>
    <property type="project" value="UniProtKB-KW"/>
</dbReference>
<evidence type="ECO:0000256" key="1">
    <source>
        <dbReference type="ARBA" id="ARBA00022741"/>
    </source>
</evidence>
<dbReference type="GO" id="GO:0004016">
    <property type="term" value="F:adenylate cyclase activity"/>
    <property type="evidence" value="ECO:0007669"/>
    <property type="project" value="TreeGrafter"/>
</dbReference>
<proteinExistence type="predicted"/>
<dbReference type="InterPro" id="IPR023889">
    <property type="entry name" value="TOMM_kin_cyc"/>
</dbReference>
<dbReference type="SUPFAM" id="SSF55073">
    <property type="entry name" value="Nucleotide cyclase"/>
    <property type="match status" value="1"/>
</dbReference>
<dbReference type="SUPFAM" id="SSF48452">
    <property type="entry name" value="TPR-like"/>
    <property type="match status" value="1"/>
</dbReference>
<dbReference type="PANTHER" id="PTHR16305:SF28">
    <property type="entry name" value="GUANYLATE CYCLASE DOMAIN-CONTAINING PROTEIN"/>
    <property type="match status" value="1"/>
</dbReference>
<keyword evidence="2" id="KW-0067">ATP-binding</keyword>
<dbReference type="InterPro" id="IPR041664">
    <property type="entry name" value="AAA_16"/>
</dbReference>
<evidence type="ECO:0000313" key="4">
    <source>
        <dbReference type="EMBL" id="SHJ30248.1"/>
    </source>
</evidence>
<dbReference type="OrthoDB" id="9813021at2"/>
<organism evidence="4 5">
    <name type="scientific">Aquimarina spongiae</name>
    <dbReference type="NCBI Taxonomy" id="570521"/>
    <lineage>
        <taxon>Bacteria</taxon>
        <taxon>Pseudomonadati</taxon>
        <taxon>Bacteroidota</taxon>
        <taxon>Flavobacteriia</taxon>
        <taxon>Flavobacteriales</taxon>
        <taxon>Flavobacteriaceae</taxon>
        <taxon>Aquimarina</taxon>
    </lineage>
</organism>
<dbReference type="Gene3D" id="3.30.70.1230">
    <property type="entry name" value="Nucleotide cyclase"/>
    <property type="match status" value="1"/>
</dbReference>
<keyword evidence="5" id="KW-1185">Reference proteome</keyword>
<dbReference type="InterPro" id="IPR011990">
    <property type="entry name" value="TPR-like_helical_dom_sf"/>
</dbReference>
<dbReference type="EMBL" id="FQYP01000007">
    <property type="protein sequence ID" value="SHJ30248.1"/>
    <property type="molecule type" value="Genomic_DNA"/>
</dbReference>
<keyword evidence="4" id="KW-0808">Transferase</keyword>
<keyword evidence="1" id="KW-0547">Nucleotide-binding</keyword>
<accession>A0A1M6I750</accession>
<dbReference type="STRING" id="570521.SAMN04488508_107158"/>
<dbReference type="Gene3D" id="1.25.40.10">
    <property type="entry name" value="Tetratricopeptide repeat domain"/>
    <property type="match status" value="1"/>
</dbReference>
<feature type="domain" description="Orc1-like AAA ATPase" evidence="3">
    <location>
        <begin position="299"/>
        <end position="482"/>
    </location>
</feature>
<evidence type="ECO:0000256" key="2">
    <source>
        <dbReference type="ARBA" id="ARBA00022840"/>
    </source>
</evidence>
<name>A0A1M6I750_9FLAO</name>
<evidence type="ECO:0000259" key="3">
    <source>
        <dbReference type="Pfam" id="PF13191"/>
    </source>
</evidence>
<dbReference type="InterPro" id="IPR027417">
    <property type="entry name" value="P-loop_NTPase"/>
</dbReference>
<dbReference type="GO" id="GO:0016301">
    <property type="term" value="F:kinase activity"/>
    <property type="evidence" value="ECO:0007669"/>
    <property type="project" value="UniProtKB-KW"/>
</dbReference>